<name>A0ABW5XSL0_9SPHI</name>
<organism evidence="1 2">
    <name type="scientific">Mucilaginibacter antarcticus</name>
    <dbReference type="NCBI Taxonomy" id="1855725"/>
    <lineage>
        <taxon>Bacteria</taxon>
        <taxon>Pseudomonadati</taxon>
        <taxon>Bacteroidota</taxon>
        <taxon>Sphingobacteriia</taxon>
        <taxon>Sphingobacteriales</taxon>
        <taxon>Sphingobacteriaceae</taxon>
        <taxon>Mucilaginibacter</taxon>
    </lineage>
</organism>
<dbReference type="EMBL" id="JBHUON010000020">
    <property type="protein sequence ID" value="MFD2866067.1"/>
    <property type="molecule type" value="Genomic_DNA"/>
</dbReference>
<sequence length="102" mass="12108">MYKEVKTKKEYRDLMEDMLTETGSLIVRFPQIGIYKSIFDQLQDIKKTIIVEQKELDEDEMDERYNLGGMISKNFNSETELYSRKLEDLFGAASEYYKLPTE</sequence>
<evidence type="ECO:0008006" key="3">
    <source>
        <dbReference type="Google" id="ProtNLM"/>
    </source>
</evidence>
<keyword evidence="2" id="KW-1185">Reference proteome</keyword>
<evidence type="ECO:0000313" key="2">
    <source>
        <dbReference type="Proteomes" id="UP001597601"/>
    </source>
</evidence>
<dbReference type="Proteomes" id="UP001597601">
    <property type="component" value="Unassembled WGS sequence"/>
</dbReference>
<protein>
    <recommendedName>
        <fullName evidence="3">Tsi6 domain-containing protein</fullName>
    </recommendedName>
</protein>
<dbReference type="RefSeq" id="WP_377129380.1">
    <property type="nucleotide sequence ID" value="NZ_JBHUHN010000001.1"/>
</dbReference>
<accession>A0ABW5XSL0</accession>
<evidence type="ECO:0000313" key="1">
    <source>
        <dbReference type="EMBL" id="MFD2866067.1"/>
    </source>
</evidence>
<reference evidence="2" key="1">
    <citation type="journal article" date="2019" name="Int. J. Syst. Evol. Microbiol.">
        <title>The Global Catalogue of Microorganisms (GCM) 10K type strain sequencing project: providing services to taxonomists for standard genome sequencing and annotation.</title>
        <authorList>
            <consortium name="The Broad Institute Genomics Platform"/>
            <consortium name="The Broad Institute Genome Sequencing Center for Infectious Disease"/>
            <person name="Wu L."/>
            <person name="Ma J."/>
        </authorList>
    </citation>
    <scope>NUCLEOTIDE SEQUENCE [LARGE SCALE GENOMIC DNA]</scope>
    <source>
        <strain evidence="2">KCTC 52232</strain>
    </source>
</reference>
<proteinExistence type="predicted"/>
<gene>
    <name evidence="1" type="ORF">ACFSYC_15325</name>
</gene>
<comment type="caution">
    <text evidence="1">The sequence shown here is derived from an EMBL/GenBank/DDBJ whole genome shotgun (WGS) entry which is preliminary data.</text>
</comment>